<keyword evidence="10" id="KW-1185">Reference proteome</keyword>
<reference evidence="9 10" key="1">
    <citation type="submission" date="2019-06" db="EMBL/GenBank/DDBJ databases">
        <title>A novel bacterium of genus Pontibacter, isolated from marine sediment.</title>
        <authorList>
            <person name="Huang H."/>
            <person name="Mo K."/>
            <person name="Hu Y."/>
        </authorList>
    </citation>
    <scope>NUCLEOTIDE SEQUENCE [LARGE SCALE GENOMIC DNA]</scope>
    <source>
        <strain evidence="9 10">HB172049</strain>
    </source>
</reference>
<feature type="domain" description="PAS" evidence="7">
    <location>
        <begin position="128"/>
        <end position="198"/>
    </location>
</feature>
<dbReference type="Proteomes" id="UP000316727">
    <property type="component" value="Unassembled WGS sequence"/>
</dbReference>
<feature type="domain" description="PAC" evidence="8">
    <location>
        <begin position="438"/>
        <end position="492"/>
    </location>
</feature>
<dbReference type="InterPro" id="IPR052162">
    <property type="entry name" value="Sensor_kinase/Photoreceptor"/>
</dbReference>
<keyword evidence="3" id="KW-0597">Phosphoprotein</keyword>
<dbReference type="InterPro" id="IPR004358">
    <property type="entry name" value="Sig_transdc_His_kin-like_C"/>
</dbReference>
<dbReference type="PANTHER" id="PTHR43304">
    <property type="entry name" value="PHYTOCHROME-LIKE PROTEIN CPH1"/>
    <property type="match status" value="1"/>
</dbReference>
<dbReference type="InterPro" id="IPR013655">
    <property type="entry name" value="PAS_fold_3"/>
</dbReference>
<protein>
    <recommendedName>
        <fullName evidence="2">histidine kinase</fullName>
        <ecNumber evidence="2">2.7.13.3</ecNumber>
    </recommendedName>
</protein>
<dbReference type="Gene3D" id="3.30.450.20">
    <property type="entry name" value="PAS domain"/>
    <property type="match status" value="5"/>
</dbReference>
<gene>
    <name evidence="9" type="ORF">FJM65_04490</name>
</gene>
<evidence type="ECO:0000256" key="4">
    <source>
        <dbReference type="ARBA" id="ARBA00022679"/>
    </source>
</evidence>
<dbReference type="SUPFAM" id="SSF47384">
    <property type="entry name" value="Homodimeric domain of signal transducing histidine kinase"/>
    <property type="match status" value="1"/>
</dbReference>
<dbReference type="CDD" id="cd00082">
    <property type="entry name" value="HisKA"/>
    <property type="match status" value="1"/>
</dbReference>
<dbReference type="SMART" id="SM00387">
    <property type="entry name" value="HATPase_c"/>
    <property type="match status" value="1"/>
</dbReference>
<feature type="domain" description="PAS" evidence="7">
    <location>
        <begin position="366"/>
        <end position="437"/>
    </location>
</feature>
<dbReference type="InterPro" id="IPR003594">
    <property type="entry name" value="HATPase_dom"/>
</dbReference>
<feature type="domain" description="PAS" evidence="7">
    <location>
        <begin position="489"/>
        <end position="561"/>
    </location>
</feature>
<evidence type="ECO:0000313" key="10">
    <source>
        <dbReference type="Proteomes" id="UP000316727"/>
    </source>
</evidence>
<dbReference type="Pfam" id="PF08448">
    <property type="entry name" value="PAS_4"/>
    <property type="match status" value="2"/>
</dbReference>
<dbReference type="PROSITE" id="PS50113">
    <property type="entry name" value="PAC"/>
    <property type="match status" value="2"/>
</dbReference>
<dbReference type="InterPro" id="IPR000700">
    <property type="entry name" value="PAS-assoc_C"/>
</dbReference>
<evidence type="ECO:0000259" key="7">
    <source>
        <dbReference type="PROSITE" id="PS50112"/>
    </source>
</evidence>
<dbReference type="SMART" id="SM00091">
    <property type="entry name" value="PAS"/>
    <property type="match status" value="5"/>
</dbReference>
<name>A0A501W5Y2_9BACT</name>
<dbReference type="OrthoDB" id="9766459at2"/>
<dbReference type="Pfam" id="PF00512">
    <property type="entry name" value="HisKA"/>
    <property type="match status" value="1"/>
</dbReference>
<dbReference type="SUPFAM" id="SSF55785">
    <property type="entry name" value="PYP-like sensor domain (PAS domain)"/>
    <property type="match status" value="5"/>
</dbReference>
<keyword evidence="4" id="KW-0808">Transferase</keyword>
<dbReference type="PROSITE" id="PS50109">
    <property type="entry name" value="HIS_KIN"/>
    <property type="match status" value="1"/>
</dbReference>
<dbReference type="RefSeq" id="WP_140619892.1">
    <property type="nucleotide sequence ID" value="NZ_VFRQ01000002.1"/>
</dbReference>
<evidence type="ECO:0000256" key="2">
    <source>
        <dbReference type="ARBA" id="ARBA00012438"/>
    </source>
</evidence>
<dbReference type="SMART" id="SM00086">
    <property type="entry name" value="PAC"/>
    <property type="match status" value="3"/>
</dbReference>
<dbReference type="PANTHER" id="PTHR43304:SF1">
    <property type="entry name" value="PAC DOMAIN-CONTAINING PROTEIN"/>
    <property type="match status" value="1"/>
</dbReference>
<proteinExistence type="predicted"/>
<dbReference type="Gene3D" id="1.10.287.130">
    <property type="match status" value="1"/>
</dbReference>
<evidence type="ECO:0000256" key="5">
    <source>
        <dbReference type="ARBA" id="ARBA00022777"/>
    </source>
</evidence>
<dbReference type="Pfam" id="PF02518">
    <property type="entry name" value="HATPase_c"/>
    <property type="match status" value="1"/>
</dbReference>
<evidence type="ECO:0000259" key="6">
    <source>
        <dbReference type="PROSITE" id="PS50109"/>
    </source>
</evidence>
<evidence type="ECO:0000256" key="1">
    <source>
        <dbReference type="ARBA" id="ARBA00000085"/>
    </source>
</evidence>
<comment type="caution">
    <text evidence="9">The sequence shown here is derived from an EMBL/GenBank/DDBJ whole genome shotgun (WGS) entry which is preliminary data.</text>
</comment>
<dbReference type="Pfam" id="PF13426">
    <property type="entry name" value="PAS_9"/>
    <property type="match status" value="2"/>
</dbReference>
<dbReference type="Gene3D" id="3.30.565.10">
    <property type="entry name" value="Histidine kinase-like ATPase, C-terminal domain"/>
    <property type="match status" value="1"/>
</dbReference>
<feature type="domain" description="PAS" evidence="7">
    <location>
        <begin position="253"/>
        <end position="323"/>
    </location>
</feature>
<evidence type="ECO:0000256" key="3">
    <source>
        <dbReference type="ARBA" id="ARBA00022553"/>
    </source>
</evidence>
<dbReference type="NCBIfam" id="TIGR00229">
    <property type="entry name" value="sensory_box"/>
    <property type="match status" value="5"/>
</dbReference>
<evidence type="ECO:0000313" key="9">
    <source>
        <dbReference type="EMBL" id="TPE45303.1"/>
    </source>
</evidence>
<dbReference type="InterPro" id="IPR003661">
    <property type="entry name" value="HisK_dim/P_dom"/>
</dbReference>
<dbReference type="InterPro" id="IPR005467">
    <property type="entry name" value="His_kinase_dom"/>
</dbReference>
<dbReference type="EMBL" id="VFRQ01000002">
    <property type="protein sequence ID" value="TPE45303.1"/>
    <property type="molecule type" value="Genomic_DNA"/>
</dbReference>
<accession>A0A501W5Y2</accession>
<dbReference type="InterPro" id="IPR001610">
    <property type="entry name" value="PAC"/>
</dbReference>
<dbReference type="SUPFAM" id="SSF55874">
    <property type="entry name" value="ATPase domain of HSP90 chaperone/DNA topoisomerase II/histidine kinase"/>
    <property type="match status" value="1"/>
</dbReference>
<dbReference type="InterPro" id="IPR000014">
    <property type="entry name" value="PAS"/>
</dbReference>
<evidence type="ECO:0000259" key="8">
    <source>
        <dbReference type="PROSITE" id="PS50113"/>
    </source>
</evidence>
<dbReference type="EC" id="2.7.13.3" evidence="2"/>
<dbReference type="InterPro" id="IPR035965">
    <property type="entry name" value="PAS-like_dom_sf"/>
</dbReference>
<organism evidence="9 10">
    <name type="scientific">Pontibacter mangrovi</name>
    <dbReference type="NCBI Taxonomy" id="2589816"/>
    <lineage>
        <taxon>Bacteria</taxon>
        <taxon>Pseudomonadati</taxon>
        <taxon>Bacteroidota</taxon>
        <taxon>Cytophagia</taxon>
        <taxon>Cytophagales</taxon>
        <taxon>Hymenobacteraceae</taxon>
        <taxon>Pontibacter</taxon>
    </lineage>
</organism>
<dbReference type="SMART" id="SM00388">
    <property type="entry name" value="HisKA"/>
    <property type="match status" value="1"/>
</dbReference>
<dbReference type="PROSITE" id="PS50112">
    <property type="entry name" value="PAS"/>
    <property type="match status" value="5"/>
</dbReference>
<dbReference type="InterPro" id="IPR013656">
    <property type="entry name" value="PAS_4"/>
</dbReference>
<dbReference type="PRINTS" id="PR00344">
    <property type="entry name" value="BCTRLSENSOR"/>
</dbReference>
<comment type="catalytic activity">
    <reaction evidence="1">
        <text>ATP + protein L-histidine = ADP + protein N-phospho-L-histidine.</text>
        <dbReference type="EC" id="2.7.13.3"/>
    </reaction>
</comment>
<feature type="domain" description="PAS" evidence="7">
    <location>
        <begin position="6"/>
        <end position="63"/>
    </location>
</feature>
<dbReference type="AlphaFoldDB" id="A0A501W5Y2"/>
<keyword evidence="5" id="KW-0418">Kinase</keyword>
<dbReference type="InterPro" id="IPR036890">
    <property type="entry name" value="HATPase_C_sf"/>
</dbReference>
<feature type="domain" description="Histidine kinase" evidence="6">
    <location>
        <begin position="633"/>
        <end position="849"/>
    </location>
</feature>
<feature type="domain" description="PAC" evidence="8">
    <location>
        <begin position="563"/>
        <end position="615"/>
    </location>
</feature>
<dbReference type="Pfam" id="PF08447">
    <property type="entry name" value="PAS_3"/>
    <property type="match status" value="1"/>
</dbReference>
<dbReference type="GO" id="GO:0000155">
    <property type="term" value="F:phosphorelay sensor kinase activity"/>
    <property type="evidence" value="ECO:0007669"/>
    <property type="project" value="InterPro"/>
</dbReference>
<dbReference type="InterPro" id="IPR036097">
    <property type="entry name" value="HisK_dim/P_sf"/>
</dbReference>
<sequence>MGSKINDTMLEKMAAFSPDLMCAIDAAGRFVHASNGSVSTLGYTSEELTDRHYSEFTYPDDLEATALHMAQLTGGGEAVAFESRMVHKAGHLVTLRWSAVWSEGDELAFCTLRDISAHKLDEHRLEVSEQKYKSLFNNNPDVIFLEDADGQVLEGNLSFYRAFGLAPEAILHRQLQPYLPPEMGKVCAAALHQALQGISSSFELVLYTSSQTERRVYDAVKQPVMIGGKVAFVQTIAKDITPMVRSYETIQLQANKLNTIFESITDAFFTLDRDWRFTYINHEAERLLHLDRKVQLGQNIWHVFPVEIFGEFQRQYQYAADTGKAVHFEAYNPHLHKWVEVKAFPSEEGISVYFTDITEKVEARKELEKLSLVASKTTNGVLILNKDFKIEWVNEGFVSLTGYSLQEAAGQTPFSLLHNPTADQSSLQAVMHKMQQGEPVSFEILRSKKSGEDLWLLVQVNPILDESGQVDRYVFIQSDITERVKSQEEISMLSLVASRTTNSVIIMNEKGQMEWVNEAFSHLTGYTLDEALGNKPFRLLQGPHTDQATLNRIVEKLASQQPIKEEILVYRKSGEERWFSIDVSPVLDTDGTATRYVGIQTDITDLKRSEQELSKLARDLYRQNSDLQQFSYIVSHNLRSPVANILGFTNILASIGKDSPVFDASIDKLKESARKLDEVLRDMNTILSIRDSKGNLELSPISLREVIDQAQASLHELLLQSAAEVTCDFGEDVVVEANRAYLYSIFHNLLSNAIKYRSALRPLQVTISCIYHNAQGTLISFSDNGSGFDMDQAREHVFKLYKRFHRNKEGSGIGLYLVKCHLEAMDGHIEVSSEVEKGTTFLIYLPGPRQ</sequence>
<dbReference type="CDD" id="cd00130">
    <property type="entry name" value="PAS"/>
    <property type="match status" value="5"/>
</dbReference>